<feature type="compositionally biased region" description="Basic and acidic residues" evidence="7">
    <location>
        <begin position="908"/>
        <end position="920"/>
    </location>
</feature>
<feature type="domain" description="VWFA" evidence="9">
    <location>
        <begin position="41"/>
        <end position="285"/>
    </location>
</feature>
<evidence type="ECO:0000259" key="9">
    <source>
        <dbReference type="PROSITE" id="PS50234"/>
    </source>
</evidence>
<gene>
    <name evidence="10" type="ORF">SAMN03080615_04005</name>
</gene>
<dbReference type="PROSITE" id="PS50234">
    <property type="entry name" value="VWFA"/>
    <property type="match status" value="1"/>
</dbReference>
<evidence type="ECO:0000256" key="2">
    <source>
        <dbReference type="ARBA" id="ARBA00008387"/>
    </source>
</evidence>
<evidence type="ECO:0000256" key="5">
    <source>
        <dbReference type="ARBA" id="ARBA00022837"/>
    </source>
</evidence>
<feature type="signal peptide" evidence="8">
    <location>
        <begin position="1"/>
        <end position="22"/>
    </location>
</feature>
<dbReference type="CDD" id="cd00198">
    <property type="entry name" value="vWFA"/>
    <property type="match status" value="1"/>
</dbReference>
<keyword evidence="4" id="KW-0479">Metal-binding</keyword>
<keyword evidence="6" id="KW-0281">Fimbrium</keyword>
<name>A0A1H9LP47_9GAMM</name>
<dbReference type="InterPro" id="IPR011047">
    <property type="entry name" value="Quinoprotein_ADH-like_sf"/>
</dbReference>
<evidence type="ECO:0000256" key="3">
    <source>
        <dbReference type="ARBA" id="ARBA00022558"/>
    </source>
</evidence>
<dbReference type="Pfam" id="PF05567">
    <property type="entry name" value="T4P_PilY1"/>
    <property type="match status" value="1"/>
</dbReference>
<feature type="region of interest" description="Disordered" evidence="7">
    <location>
        <begin position="853"/>
        <end position="936"/>
    </location>
</feature>
<dbReference type="Gene3D" id="3.40.50.410">
    <property type="entry name" value="von Willebrand factor, type A domain"/>
    <property type="match status" value="1"/>
</dbReference>
<keyword evidence="3" id="KW-1029">Fimbrium biogenesis</keyword>
<sequence length="936" mass="102453">MKKTGMFKLVCLVVFVSRSVLSAEYTISPIPIGAAETAEPNVMILMDTSGSMDDPPAGQRRGKKKIDQAKSAARAVIESGSGMQLGLASFNYEEGGKIDQVCGSKKADLLTTLDGYGADNWTPMSEAYYEVTRYFRGMKGHFSHTGSRYSSPITSQCQKNFTIVITDGEPTKDGNFSQLNDADAGSNLPNWDTSDDDRKFTRDRWGRTSLASTEKWYYLDDLAKFAWDTDMSDQAGMQNMYTYTIGFDINFPMLNDAAVKGHGDYFTAGNEAELLTSLQKVFADISRKVFSDTQLSANSGYITSGLNIYQASYNTGGWSGELSAFSTAINAQTGLLEVSDVPVWSASSGIPSANSRMVITNRGSTGIGFRWNSFTSEEKTLLFNNDSSQVDYIRGESVSDFRARQSQLGDIIHSNPIYVGPPQNFNSSSSYRAFKKTYADREPMIYVGANDGMLHGFRASDGEELLAYIPSVLLPKLSLLSNTDYQHQYYVDGTPTVQDVYINNQWHTMLAGGLNGGGQGVYVLDVTDPDDFSETEAAKVFRWEFDDSDDVDMGYSYARPAIARLKDGNWYVVFGNGYNSTEADDHQSLTGDAVIYLVDLATGQTVIKLSTNTGLDEAPAGLNRPNGMSTLSPVSDDGATVNVIYGGDLYGNIWKFDLSDSNPANWKLDYKLFQACRSSNKGSTLSTPCAAGDIQPITSRLAVSEDVYGHNMVFFGTGKDFEIADKSDMGVQSFYGVIDSGSAITGSRSQLLEQSIYYQGSHDFNGVTRNLRLTTNNRLTGSQAGWFIDLKTPDGNGGWLQLGERVLNPPGIRDRRVLLSTRTYTSDPCKAGGNGWTMELDKSSGSRFSYVTVDNNRDGQYDDDDKVTDANGDKVNASGQQQGNGNGPLILTDGIEDQIISTGDDSDPDKPGDPDKRQRDPNATGRSSWRYLEERD</sequence>
<accession>A0A1H9LP47</accession>
<evidence type="ECO:0000256" key="6">
    <source>
        <dbReference type="ARBA" id="ARBA00023263"/>
    </source>
</evidence>
<comment type="similarity">
    <text evidence="2">Belongs to the PilY1 family.</text>
</comment>
<evidence type="ECO:0000256" key="4">
    <source>
        <dbReference type="ARBA" id="ARBA00022723"/>
    </source>
</evidence>
<evidence type="ECO:0000256" key="8">
    <source>
        <dbReference type="SAM" id="SignalP"/>
    </source>
</evidence>
<dbReference type="SUPFAM" id="SSF53300">
    <property type="entry name" value="vWA-like"/>
    <property type="match status" value="1"/>
</dbReference>
<dbReference type="GO" id="GO:0009289">
    <property type="term" value="C:pilus"/>
    <property type="evidence" value="ECO:0007669"/>
    <property type="project" value="UniProtKB-SubCell"/>
</dbReference>
<feature type="chain" id="PRO_5011755283" evidence="8">
    <location>
        <begin position="23"/>
        <end position="936"/>
    </location>
</feature>
<dbReference type="GO" id="GO:0046872">
    <property type="term" value="F:metal ion binding"/>
    <property type="evidence" value="ECO:0007669"/>
    <property type="project" value="UniProtKB-KW"/>
</dbReference>
<dbReference type="InterPro" id="IPR036465">
    <property type="entry name" value="vWFA_dom_sf"/>
</dbReference>
<organism evidence="10 11">
    <name type="scientific">Amphritea atlantica</name>
    <dbReference type="NCBI Taxonomy" id="355243"/>
    <lineage>
        <taxon>Bacteria</taxon>
        <taxon>Pseudomonadati</taxon>
        <taxon>Pseudomonadota</taxon>
        <taxon>Gammaproteobacteria</taxon>
        <taxon>Oceanospirillales</taxon>
        <taxon>Oceanospirillaceae</taxon>
        <taxon>Amphritea</taxon>
    </lineage>
</organism>
<evidence type="ECO:0000313" key="11">
    <source>
        <dbReference type="Proteomes" id="UP000198749"/>
    </source>
</evidence>
<keyword evidence="5" id="KW-0106">Calcium</keyword>
<evidence type="ECO:0000313" key="10">
    <source>
        <dbReference type="EMBL" id="SER12653.1"/>
    </source>
</evidence>
<evidence type="ECO:0000256" key="7">
    <source>
        <dbReference type="SAM" id="MobiDB-lite"/>
    </source>
</evidence>
<dbReference type="SUPFAM" id="SSF50998">
    <property type="entry name" value="Quinoprotein alcohol dehydrogenase-like"/>
    <property type="match status" value="1"/>
</dbReference>
<comment type="subcellular location">
    <subcellularLocation>
        <location evidence="1">Fimbrium</location>
    </subcellularLocation>
</comment>
<dbReference type="Proteomes" id="UP000198749">
    <property type="component" value="Unassembled WGS sequence"/>
</dbReference>
<dbReference type="InterPro" id="IPR002035">
    <property type="entry name" value="VWF_A"/>
</dbReference>
<dbReference type="AlphaFoldDB" id="A0A1H9LP47"/>
<keyword evidence="11" id="KW-1185">Reference proteome</keyword>
<dbReference type="STRING" id="355243.SAMN03080615_04005"/>
<reference evidence="11" key="1">
    <citation type="submission" date="2016-10" db="EMBL/GenBank/DDBJ databases">
        <authorList>
            <person name="Varghese N."/>
            <person name="Submissions S."/>
        </authorList>
    </citation>
    <scope>NUCLEOTIDE SEQUENCE [LARGE SCALE GENOMIC DNA]</scope>
    <source>
        <strain evidence="11">DSM 18887</strain>
    </source>
</reference>
<dbReference type="InterPro" id="IPR008707">
    <property type="entry name" value="B-propeller_PilY1"/>
</dbReference>
<keyword evidence="8" id="KW-0732">Signal</keyword>
<protein>
    <submittedName>
        <fullName evidence="10">Type IV pilus assembly protein PilY1</fullName>
    </submittedName>
</protein>
<proteinExistence type="inferred from homology"/>
<dbReference type="EMBL" id="FOGB01000018">
    <property type="protein sequence ID" value="SER12653.1"/>
    <property type="molecule type" value="Genomic_DNA"/>
</dbReference>
<evidence type="ECO:0000256" key="1">
    <source>
        <dbReference type="ARBA" id="ARBA00004561"/>
    </source>
</evidence>